<keyword evidence="4" id="KW-0560">Oxidoreductase</keyword>
<name>A0A6A5WX44_9PLEO</name>
<protein>
    <submittedName>
        <fullName evidence="5">Uncharacterized protein</fullName>
    </submittedName>
</protein>
<dbReference type="EMBL" id="ML977562">
    <property type="protein sequence ID" value="KAF2005688.1"/>
    <property type="molecule type" value="Genomic_DNA"/>
</dbReference>
<gene>
    <name evidence="5" type="ORF">P154DRAFT_570988</name>
</gene>
<keyword evidence="6" id="KW-1185">Reference proteome</keyword>
<dbReference type="OrthoDB" id="66881at2759"/>
<evidence type="ECO:0000256" key="3">
    <source>
        <dbReference type="ARBA" id="ARBA00022857"/>
    </source>
</evidence>
<dbReference type="PANTHER" id="PTHR43098:SF5">
    <property type="entry name" value="DUAL-FUNCTIONAL MONOOXYGENASE_METHYLTRANSFERASE PSOF"/>
    <property type="match status" value="1"/>
</dbReference>
<evidence type="ECO:0000256" key="1">
    <source>
        <dbReference type="ARBA" id="ARBA00022630"/>
    </source>
</evidence>
<evidence type="ECO:0000256" key="4">
    <source>
        <dbReference type="ARBA" id="ARBA00023002"/>
    </source>
</evidence>
<keyword evidence="3" id="KW-0521">NADP</keyword>
<dbReference type="InterPro" id="IPR036188">
    <property type="entry name" value="FAD/NAD-bd_sf"/>
</dbReference>
<organism evidence="5 6">
    <name type="scientific">Amniculicola lignicola CBS 123094</name>
    <dbReference type="NCBI Taxonomy" id="1392246"/>
    <lineage>
        <taxon>Eukaryota</taxon>
        <taxon>Fungi</taxon>
        <taxon>Dikarya</taxon>
        <taxon>Ascomycota</taxon>
        <taxon>Pezizomycotina</taxon>
        <taxon>Dothideomycetes</taxon>
        <taxon>Pleosporomycetidae</taxon>
        <taxon>Pleosporales</taxon>
        <taxon>Amniculicolaceae</taxon>
        <taxon>Amniculicola</taxon>
    </lineage>
</organism>
<evidence type="ECO:0000313" key="5">
    <source>
        <dbReference type="EMBL" id="KAF2005688.1"/>
    </source>
</evidence>
<sequence>MQETNTSLISFRDFSNKRIGITGEGATGVQTTTAISKEPTIKSLTVFQRTALWIAPLSKLATSIQKNGRVSKEIRQGLPAICQDACWILHIADPRKTLDVTEEELVALCKKLYNESGFEKWMGVFSDTSTNRQANEMYSKFMAEKVRARVHDPVTADKLHPQELWLWRQTCTARKKETEPSDPIIAQAHSWGLLLMACQTPSSLLGLINQSGMLLATSSILCDLLLTYLTTVKSMKSHM</sequence>
<dbReference type="PANTHER" id="PTHR43098">
    <property type="entry name" value="L-ORNITHINE N(5)-MONOOXYGENASE-RELATED"/>
    <property type="match status" value="1"/>
</dbReference>
<evidence type="ECO:0000256" key="2">
    <source>
        <dbReference type="ARBA" id="ARBA00022827"/>
    </source>
</evidence>
<dbReference type="SUPFAM" id="SSF51905">
    <property type="entry name" value="FAD/NAD(P)-binding domain"/>
    <property type="match status" value="1"/>
</dbReference>
<proteinExistence type="predicted"/>
<dbReference type="GO" id="GO:0016491">
    <property type="term" value="F:oxidoreductase activity"/>
    <property type="evidence" value="ECO:0007669"/>
    <property type="project" value="UniProtKB-KW"/>
</dbReference>
<accession>A0A6A5WX44</accession>
<reference evidence="5" key="1">
    <citation type="journal article" date="2020" name="Stud. Mycol.">
        <title>101 Dothideomycetes genomes: a test case for predicting lifestyles and emergence of pathogens.</title>
        <authorList>
            <person name="Haridas S."/>
            <person name="Albert R."/>
            <person name="Binder M."/>
            <person name="Bloem J."/>
            <person name="Labutti K."/>
            <person name="Salamov A."/>
            <person name="Andreopoulos B."/>
            <person name="Baker S."/>
            <person name="Barry K."/>
            <person name="Bills G."/>
            <person name="Bluhm B."/>
            <person name="Cannon C."/>
            <person name="Castanera R."/>
            <person name="Culley D."/>
            <person name="Daum C."/>
            <person name="Ezra D."/>
            <person name="Gonzalez J."/>
            <person name="Henrissat B."/>
            <person name="Kuo A."/>
            <person name="Liang C."/>
            <person name="Lipzen A."/>
            <person name="Lutzoni F."/>
            <person name="Magnuson J."/>
            <person name="Mondo S."/>
            <person name="Nolan M."/>
            <person name="Ohm R."/>
            <person name="Pangilinan J."/>
            <person name="Park H.-J."/>
            <person name="Ramirez L."/>
            <person name="Alfaro M."/>
            <person name="Sun H."/>
            <person name="Tritt A."/>
            <person name="Yoshinaga Y."/>
            <person name="Zwiers L.-H."/>
            <person name="Turgeon B."/>
            <person name="Goodwin S."/>
            <person name="Spatafora J."/>
            <person name="Crous P."/>
            <person name="Grigoriev I."/>
        </authorList>
    </citation>
    <scope>NUCLEOTIDE SEQUENCE</scope>
    <source>
        <strain evidence="5">CBS 123094</strain>
    </source>
</reference>
<keyword evidence="2" id="KW-0274">FAD</keyword>
<dbReference type="Proteomes" id="UP000799779">
    <property type="component" value="Unassembled WGS sequence"/>
</dbReference>
<evidence type="ECO:0000313" key="6">
    <source>
        <dbReference type="Proteomes" id="UP000799779"/>
    </source>
</evidence>
<dbReference type="InterPro" id="IPR050775">
    <property type="entry name" value="FAD-binding_Monooxygenases"/>
</dbReference>
<dbReference type="AlphaFoldDB" id="A0A6A5WX44"/>
<keyword evidence="1" id="KW-0285">Flavoprotein</keyword>